<dbReference type="GO" id="GO:0051082">
    <property type="term" value="F:unfolded protein binding"/>
    <property type="evidence" value="ECO:0007669"/>
    <property type="project" value="TreeGrafter"/>
</dbReference>
<name>A0A1X7L719_9MICO</name>
<dbReference type="SUPFAM" id="SSF46565">
    <property type="entry name" value="Chaperone J-domain"/>
    <property type="match status" value="1"/>
</dbReference>
<dbReference type="PRINTS" id="PR00625">
    <property type="entry name" value="JDOMAIN"/>
</dbReference>
<dbReference type="Proteomes" id="UP000193244">
    <property type="component" value="Unassembled WGS sequence"/>
</dbReference>
<protein>
    <submittedName>
        <fullName evidence="3">Nuclease-related domain-containing protein</fullName>
    </submittedName>
</protein>
<dbReference type="Pfam" id="PF00226">
    <property type="entry name" value="DnaJ"/>
    <property type="match status" value="1"/>
</dbReference>
<dbReference type="InterPro" id="IPR011528">
    <property type="entry name" value="NERD"/>
</dbReference>
<feature type="domain" description="J" evidence="2">
    <location>
        <begin position="9"/>
        <end position="70"/>
    </location>
</feature>
<dbReference type="GO" id="GO:0042026">
    <property type="term" value="P:protein refolding"/>
    <property type="evidence" value="ECO:0007669"/>
    <property type="project" value="TreeGrafter"/>
</dbReference>
<sequence length="313" mass="33329">MSDSPASATPYEVLGIAPSASLDEMRRAYRRRLRETHPDTGGSPARFHAVQAAWEVVGDPVSRSAYDRGASSGSARTGSARAAGSSSWAARAAAPSSASSLKARSYGHPGGQARERFLTLIREWAGRGSELPDPYDAALVRSAPREIRWLLGKALAEEQTARSLSDLGMGFTVWNDVATPTGHKIDHVVLGPAGLFAVMSEDWGEAVRLHRGELAGDTIPDGELPIRDLVRSARKLGRSLGVRFDGQVIVVPDGALVEASSESVDRGRNAGTLVIARSRLSDVLRSGVSSGAARRQGDVFEVRTRLQQGVQLV</sequence>
<dbReference type="STRING" id="150121.SAMN06296010_3422"/>
<dbReference type="PANTHER" id="PTHR43096">
    <property type="entry name" value="DNAJ HOMOLOG 1, MITOCHONDRIAL-RELATED"/>
    <property type="match status" value="1"/>
</dbReference>
<dbReference type="EMBL" id="FXAY01000008">
    <property type="protein sequence ID" value="SMG49636.1"/>
    <property type="molecule type" value="Genomic_DNA"/>
</dbReference>
<dbReference type="CDD" id="cd06257">
    <property type="entry name" value="DnaJ"/>
    <property type="match status" value="1"/>
</dbReference>
<dbReference type="PANTHER" id="PTHR43096:SF58">
    <property type="entry name" value="CHAPERONE DNAJ-DOMAIN SUPERFAMILY PROTEIN"/>
    <property type="match status" value="1"/>
</dbReference>
<feature type="compositionally biased region" description="Low complexity" evidence="1">
    <location>
        <begin position="68"/>
        <end position="89"/>
    </location>
</feature>
<dbReference type="InterPro" id="IPR001623">
    <property type="entry name" value="DnaJ_domain"/>
</dbReference>
<evidence type="ECO:0000259" key="2">
    <source>
        <dbReference type="PROSITE" id="PS50076"/>
    </source>
</evidence>
<dbReference type="AlphaFoldDB" id="A0A1X7L719"/>
<reference evidence="4" key="1">
    <citation type="submission" date="2017-04" db="EMBL/GenBank/DDBJ databases">
        <authorList>
            <person name="Varghese N."/>
            <person name="Submissions S."/>
        </authorList>
    </citation>
    <scope>NUCLEOTIDE SEQUENCE [LARGE SCALE GENOMIC DNA]</scope>
    <source>
        <strain evidence="4">VKM Ac-2510</strain>
    </source>
</reference>
<dbReference type="Pfam" id="PF08378">
    <property type="entry name" value="NERD"/>
    <property type="match status" value="1"/>
</dbReference>
<dbReference type="RefSeq" id="WP_085488280.1">
    <property type="nucleotide sequence ID" value="NZ_FXAY01000008.1"/>
</dbReference>
<evidence type="ECO:0000313" key="4">
    <source>
        <dbReference type="Proteomes" id="UP000193244"/>
    </source>
</evidence>
<keyword evidence="4" id="KW-1185">Reference proteome</keyword>
<evidence type="ECO:0000256" key="1">
    <source>
        <dbReference type="SAM" id="MobiDB-lite"/>
    </source>
</evidence>
<dbReference type="InterPro" id="IPR036869">
    <property type="entry name" value="J_dom_sf"/>
</dbReference>
<dbReference type="OrthoDB" id="5242140at2"/>
<dbReference type="PROSITE" id="PS50076">
    <property type="entry name" value="DNAJ_2"/>
    <property type="match status" value="1"/>
</dbReference>
<accession>A0A1X7L719</accession>
<dbReference type="GO" id="GO:0005737">
    <property type="term" value="C:cytoplasm"/>
    <property type="evidence" value="ECO:0007669"/>
    <property type="project" value="TreeGrafter"/>
</dbReference>
<evidence type="ECO:0000313" key="3">
    <source>
        <dbReference type="EMBL" id="SMG49636.1"/>
    </source>
</evidence>
<feature type="region of interest" description="Disordered" evidence="1">
    <location>
        <begin position="65"/>
        <end position="89"/>
    </location>
</feature>
<dbReference type="Gene3D" id="1.10.287.110">
    <property type="entry name" value="DnaJ domain"/>
    <property type="match status" value="1"/>
</dbReference>
<proteinExistence type="predicted"/>
<gene>
    <name evidence="3" type="ORF">SAMN06296010_3422</name>
</gene>
<dbReference type="SMART" id="SM00271">
    <property type="entry name" value="DnaJ"/>
    <property type="match status" value="1"/>
</dbReference>
<organism evidence="3 4">
    <name type="scientific">Agreia pratensis</name>
    <dbReference type="NCBI Taxonomy" id="150121"/>
    <lineage>
        <taxon>Bacteria</taxon>
        <taxon>Bacillati</taxon>
        <taxon>Actinomycetota</taxon>
        <taxon>Actinomycetes</taxon>
        <taxon>Micrococcales</taxon>
        <taxon>Microbacteriaceae</taxon>
        <taxon>Agreia</taxon>
    </lineage>
</organism>